<feature type="compositionally biased region" description="Low complexity" evidence="1">
    <location>
        <begin position="103"/>
        <end position="112"/>
    </location>
</feature>
<dbReference type="OMA" id="FTIFAQA"/>
<feature type="compositionally biased region" description="Acidic residues" evidence="1">
    <location>
        <begin position="135"/>
        <end position="148"/>
    </location>
</feature>
<organism evidence="2 3">
    <name type="scientific">Naumovozyma dairenensis (strain ATCC 10597 / BCRC 20456 / CBS 421 / NBRC 0211 / NRRL Y-12639)</name>
    <name type="common">Saccharomyces dairenensis</name>
    <dbReference type="NCBI Taxonomy" id="1071378"/>
    <lineage>
        <taxon>Eukaryota</taxon>
        <taxon>Fungi</taxon>
        <taxon>Dikarya</taxon>
        <taxon>Ascomycota</taxon>
        <taxon>Saccharomycotina</taxon>
        <taxon>Saccharomycetes</taxon>
        <taxon>Saccharomycetales</taxon>
        <taxon>Saccharomycetaceae</taxon>
        <taxon>Naumovozyma</taxon>
    </lineage>
</organism>
<dbReference type="Proteomes" id="UP000000689">
    <property type="component" value="Chromosome 4"/>
</dbReference>
<dbReference type="SUPFAM" id="SSF48452">
    <property type="entry name" value="TPR-like"/>
    <property type="match status" value="1"/>
</dbReference>
<feature type="region of interest" description="Disordered" evidence="1">
    <location>
        <begin position="327"/>
        <end position="396"/>
    </location>
</feature>
<proteinExistence type="predicted"/>
<dbReference type="EMBL" id="HE580270">
    <property type="protein sequence ID" value="CCD24613.1"/>
    <property type="molecule type" value="Genomic_DNA"/>
</dbReference>
<feature type="compositionally biased region" description="Low complexity" evidence="1">
    <location>
        <begin position="387"/>
        <end position="396"/>
    </location>
</feature>
<evidence type="ECO:0008006" key="4">
    <source>
        <dbReference type="Google" id="ProtNLM"/>
    </source>
</evidence>
<feature type="compositionally biased region" description="Acidic residues" evidence="1">
    <location>
        <begin position="166"/>
        <end position="187"/>
    </location>
</feature>
<evidence type="ECO:0000313" key="3">
    <source>
        <dbReference type="Proteomes" id="UP000000689"/>
    </source>
</evidence>
<feature type="compositionally biased region" description="Basic and acidic residues" evidence="1">
    <location>
        <begin position="149"/>
        <end position="160"/>
    </location>
</feature>
<name>G0WA02_NAUDC</name>
<feature type="compositionally biased region" description="Acidic residues" evidence="1">
    <location>
        <begin position="90"/>
        <end position="102"/>
    </location>
</feature>
<accession>G0WA02</accession>
<evidence type="ECO:0000256" key="1">
    <source>
        <dbReference type="SAM" id="MobiDB-lite"/>
    </source>
</evidence>
<dbReference type="OrthoDB" id="5587616at2759"/>
<feature type="compositionally biased region" description="Polar residues" evidence="1">
    <location>
        <begin position="361"/>
        <end position="373"/>
    </location>
</feature>
<feature type="compositionally biased region" description="Low complexity" evidence="1">
    <location>
        <begin position="336"/>
        <end position="349"/>
    </location>
</feature>
<reference evidence="2 3" key="1">
    <citation type="journal article" date="2011" name="Proc. Natl. Acad. Sci. U.S.A.">
        <title>Evolutionary erosion of yeast sex chromosomes by mating-type switching accidents.</title>
        <authorList>
            <person name="Gordon J.L."/>
            <person name="Armisen D."/>
            <person name="Proux-Wera E."/>
            <person name="Oheigeartaigh S.S."/>
            <person name="Byrne K.P."/>
            <person name="Wolfe K.H."/>
        </authorList>
    </citation>
    <scope>NUCLEOTIDE SEQUENCE [LARGE SCALE GENOMIC DNA]</scope>
    <source>
        <strain evidence="3">ATCC 10597 / BCRC 20456 / CBS 421 / NBRC 0211 / NRRL Y-12639</strain>
    </source>
</reference>
<evidence type="ECO:0000313" key="2">
    <source>
        <dbReference type="EMBL" id="CCD24613.1"/>
    </source>
</evidence>
<dbReference type="RefSeq" id="XP_003669856.1">
    <property type="nucleotide sequence ID" value="XM_003669808.1"/>
</dbReference>
<dbReference type="STRING" id="1071378.G0WA02"/>
<dbReference type="HOGENOM" id="CLU_696548_0_0_1"/>
<dbReference type="KEGG" id="ndi:NDAI_0D02990"/>
<keyword evidence="3" id="KW-1185">Reference proteome</keyword>
<gene>
    <name evidence="2" type="primary">NDAI0D02990</name>
    <name evidence="2" type="ordered locus">NDAI_0D02990</name>
</gene>
<feature type="region of interest" description="Disordered" evidence="1">
    <location>
        <begin position="85"/>
        <end position="191"/>
    </location>
</feature>
<dbReference type="AlphaFoldDB" id="G0WA02"/>
<sequence>MHMSAMEKELKDLIIRGTKYTANKDFTKAAEIYAKILDSLIKGRELDDVDFNKEDLIVARYMVSMAQCLFEMALENTDLFGGLGNGIGNADEDDDNEDDNDDGSPSSHSGSDIDGEDSDNEGKPTLNKTFFQFDHEEEEEEEEDDDTEEEKKGTRKENKQFNESNIESEEESALESEEAEEEEDINDGDNSIMKCKHFSDYLTGDFLMHSSHLAEKAYELYNKSGSYCQESIDASKIIGDINLEWESFETAVDCYKTALKTYQRVYNKMDYKLLWSVCEAMKYCEEVTGAKPSRERLKYLKQISIDEDNDDAELGLWAENEYLESSIPRAGPPSSEPSSSSSSFASFVSKNNKNKKRKTQWLPSVSSPSTANDLSGLVRKKTKKNPQKPSKTLRNP</sequence>
<dbReference type="InterPro" id="IPR011990">
    <property type="entry name" value="TPR-like_helical_dom_sf"/>
</dbReference>
<dbReference type="GeneID" id="11495270"/>
<protein>
    <recommendedName>
        <fullName evidence="4">Tetratricopeptide SHNi-TPR domain-containing protein</fullName>
    </recommendedName>
</protein>
<dbReference type="eggNOG" id="KOG4563">
    <property type="taxonomic scope" value="Eukaryota"/>
</dbReference>